<name>X1P8N2_9ZZZZ</name>
<reference evidence="1" key="1">
    <citation type="journal article" date="2014" name="Front. Microbiol.">
        <title>High frequency of phylogenetically diverse reductive dehalogenase-homologous genes in deep subseafloor sedimentary metagenomes.</title>
        <authorList>
            <person name="Kawai M."/>
            <person name="Futagami T."/>
            <person name="Toyoda A."/>
            <person name="Takaki Y."/>
            <person name="Nishi S."/>
            <person name="Hori S."/>
            <person name="Arai W."/>
            <person name="Tsubouchi T."/>
            <person name="Morono Y."/>
            <person name="Uchiyama I."/>
            <person name="Ito T."/>
            <person name="Fujiyama A."/>
            <person name="Inagaki F."/>
            <person name="Takami H."/>
        </authorList>
    </citation>
    <scope>NUCLEOTIDE SEQUENCE</scope>
    <source>
        <strain evidence="1">Expedition CK06-06</strain>
    </source>
</reference>
<feature type="non-terminal residue" evidence="1">
    <location>
        <position position="1"/>
    </location>
</feature>
<comment type="caution">
    <text evidence="1">The sequence shown here is derived from an EMBL/GenBank/DDBJ whole genome shotgun (WGS) entry which is preliminary data.</text>
</comment>
<evidence type="ECO:0000313" key="1">
    <source>
        <dbReference type="EMBL" id="GAI52208.1"/>
    </source>
</evidence>
<protein>
    <submittedName>
        <fullName evidence="1">Uncharacterized protein</fullName>
    </submittedName>
</protein>
<proteinExistence type="predicted"/>
<organism evidence="1">
    <name type="scientific">marine sediment metagenome</name>
    <dbReference type="NCBI Taxonomy" id="412755"/>
    <lineage>
        <taxon>unclassified sequences</taxon>
        <taxon>metagenomes</taxon>
        <taxon>ecological metagenomes</taxon>
    </lineage>
</organism>
<dbReference type="AlphaFoldDB" id="X1P8N2"/>
<dbReference type="InterPro" id="IPR011032">
    <property type="entry name" value="GroES-like_sf"/>
</dbReference>
<dbReference type="Gene3D" id="3.90.180.10">
    <property type="entry name" value="Medium-chain alcohol dehydrogenases, catalytic domain"/>
    <property type="match status" value="1"/>
</dbReference>
<accession>X1P8N2</accession>
<sequence>IIKVRVAGICGSDVRYFLGENPWALHTLGKSTREDKNFILGHEVAFRMPEVVPW</sequence>
<dbReference type="EMBL" id="BARV01037577">
    <property type="protein sequence ID" value="GAI52208.1"/>
    <property type="molecule type" value="Genomic_DNA"/>
</dbReference>
<gene>
    <name evidence="1" type="ORF">S06H3_58103</name>
</gene>
<dbReference type="SUPFAM" id="SSF50129">
    <property type="entry name" value="GroES-like"/>
    <property type="match status" value="1"/>
</dbReference>